<evidence type="ECO:0000256" key="9">
    <source>
        <dbReference type="ARBA" id="ARBA00023027"/>
    </source>
</evidence>
<dbReference type="GO" id="GO:0048038">
    <property type="term" value="F:quinone binding"/>
    <property type="evidence" value="ECO:0007669"/>
    <property type="project" value="TreeGrafter"/>
</dbReference>
<keyword evidence="9" id="KW-0520">NAD</keyword>
<evidence type="ECO:0000256" key="17">
    <source>
        <dbReference type="ARBA" id="ARBA00052680"/>
    </source>
</evidence>
<dbReference type="PRINTS" id="PR00081">
    <property type="entry name" value="GDHRDH"/>
</dbReference>
<dbReference type="PANTHER" id="PTHR42760">
    <property type="entry name" value="SHORT-CHAIN DEHYDROGENASES/REDUCTASES FAMILY MEMBER"/>
    <property type="match status" value="1"/>
</dbReference>
<dbReference type="Pfam" id="PF13561">
    <property type="entry name" value="adh_short_C2"/>
    <property type="match status" value="1"/>
</dbReference>
<dbReference type="OrthoDB" id="1888931at2759"/>
<keyword evidence="6" id="KW-0597">Phosphoprotein</keyword>
<evidence type="ECO:0000256" key="24">
    <source>
        <dbReference type="ARBA" id="ARBA00083097"/>
    </source>
</evidence>
<keyword evidence="28" id="KW-1185">Reference proteome</keyword>
<evidence type="ECO:0000256" key="5">
    <source>
        <dbReference type="ARBA" id="ARBA00022516"/>
    </source>
</evidence>
<comment type="subcellular location">
    <subcellularLocation>
        <location evidence="1">Mitochondrion matrix</location>
    </subcellularLocation>
</comment>
<evidence type="ECO:0000256" key="11">
    <source>
        <dbReference type="ARBA" id="ARBA00023128"/>
    </source>
</evidence>
<evidence type="ECO:0000256" key="22">
    <source>
        <dbReference type="ARBA" id="ARBA00081419"/>
    </source>
</evidence>
<organism evidence="27 28">
    <name type="scientific">Ladona fulva</name>
    <name type="common">Scarce chaser dragonfly</name>
    <name type="synonym">Libellula fulva</name>
    <dbReference type="NCBI Taxonomy" id="123851"/>
    <lineage>
        <taxon>Eukaryota</taxon>
        <taxon>Metazoa</taxon>
        <taxon>Ecdysozoa</taxon>
        <taxon>Arthropoda</taxon>
        <taxon>Hexapoda</taxon>
        <taxon>Insecta</taxon>
        <taxon>Pterygota</taxon>
        <taxon>Palaeoptera</taxon>
        <taxon>Odonata</taxon>
        <taxon>Epiprocta</taxon>
        <taxon>Anisoptera</taxon>
        <taxon>Libelluloidea</taxon>
        <taxon>Libellulidae</taxon>
        <taxon>Ladona</taxon>
    </lineage>
</organism>
<dbReference type="InterPro" id="IPR036291">
    <property type="entry name" value="NAD(P)-bd_dom_sf"/>
</dbReference>
<evidence type="ECO:0000256" key="1">
    <source>
        <dbReference type="ARBA" id="ARBA00004305"/>
    </source>
</evidence>
<comment type="catalytic activity">
    <reaction evidence="15">
        <text>testosterone + NAD(+) = androst-4-ene-3,17-dione + NADH + H(+)</text>
        <dbReference type="Rhea" id="RHEA:14929"/>
        <dbReference type="ChEBI" id="CHEBI:15378"/>
        <dbReference type="ChEBI" id="CHEBI:16422"/>
        <dbReference type="ChEBI" id="CHEBI:17347"/>
        <dbReference type="ChEBI" id="CHEBI:57540"/>
        <dbReference type="ChEBI" id="CHEBI:57945"/>
        <dbReference type="EC" id="1.1.1.239"/>
    </reaction>
    <physiologicalReaction direction="left-to-right" evidence="15">
        <dbReference type="Rhea" id="RHEA:14930"/>
    </physiologicalReaction>
</comment>
<evidence type="ECO:0000256" key="8">
    <source>
        <dbReference type="ARBA" id="ARBA00023002"/>
    </source>
</evidence>
<comment type="pathway">
    <text evidence="2">Lipid metabolism; fatty acid biosynthesis.</text>
</comment>
<keyword evidence="10" id="KW-0443">Lipid metabolism</keyword>
<dbReference type="GO" id="GO:0008210">
    <property type="term" value="P:estrogen metabolic process"/>
    <property type="evidence" value="ECO:0007669"/>
    <property type="project" value="UniProtKB-ARBA"/>
</dbReference>
<evidence type="ECO:0000256" key="23">
    <source>
        <dbReference type="ARBA" id="ARBA00081936"/>
    </source>
</evidence>
<dbReference type="AlphaFoldDB" id="A0A8K0KAH1"/>
<dbReference type="GO" id="GO:0047035">
    <property type="term" value="F:testosterone dehydrogenase (NAD+) activity"/>
    <property type="evidence" value="ECO:0007669"/>
    <property type="project" value="UniProtKB-EC"/>
</dbReference>
<evidence type="ECO:0000256" key="12">
    <source>
        <dbReference type="ARBA" id="ARBA00023160"/>
    </source>
</evidence>
<dbReference type="Proteomes" id="UP000792457">
    <property type="component" value="Unassembled WGS sequence"/>
</dbReference>
<dbReference type="EMBL" id="KZ308554">
    <property type="protein sequence ID" value="KAG8231392.1"/>
    <property type="molecule type" value="Genomic_DNA"/>
</dbReference>
<name>A0A8K0KAH1_LADFU</name>
<dbReference type="FunFam" id="3.40.50.720:FF:000231">
    <property type="entry name" value="Estradiol 17-beta-dehydrogenase 8"/>
    <property type="match status" value="1"/>
</dbReference>
<evidence type="ECO:0000256" key="13">
    <source>
        <dbReference type="ARBA" id="ARBA00037929"/>
    </source>
</evidence>
<dbReference type="EC" id="1.1.1.239" evidence="19"/>
<comment type="pathway">
    <text evidence="13">Steroid biosynthesis; estrogen biosynthesis.</text>
</comment>
<dbReference type="GO" id="GO:0006633">
    <property type="term" value="P:fatty acid biosynthetic process"/>
    <property type="evidence" value="ECO:0007669"/>
    <property type="project" value="UniProtKB-KW"/>
</dbReference>
<evidence type="ECO:0000256" key="16">
    <source>
        <dbReference type="ARBA" id="ARBA00050435"/>
    </source>
</evidence>
<comment type="caution">
    <text evidence="27">The sequence shown here is derived from an EMBL/GenBank/DDBJ whole genome shotgun (WGS) entry which is preliminary data.</text>
</comment>
<evidence type="ECO:0000256" key="14">
    <source>
        <dbReference type="ARBA" id="ARBA00049069"/>
    </source>
</evidence>
<evidence type="ECO:0000256" key="2">
    <source>
        <dbReference type="ARBA" id="ARBA00005194"/>
    </source>
</evidence>
<dbReference type="GO" id="GO:0004303">
    <property type="term" value="F:estradiol 17-beta-dehydrogenase [NAD(P)+] activity"/>
    <property type="evidence" value="ECO:0007669"/>
    <property type="project" value="UniProtKB-EC"/>
</dbReference>
<comment type="subunit">
    <text evidence="18">Heterotetramer with CBR4; contains two molecules of HSD17B8 and CBR4.</text>
</comment>
<gene>
    <name evidence="27" type="ORF">J437_LFUL011328</name>
</gene>
<evidence type="ECO:0000256" key="7">
    <source>
        <dbReference type="ARBA" id="ARBA00022832"/>
    </source>
</evidence>
<evidence type="ECO:0000256" key="4">
    <source>
        <dbReference type="ARBA" id="ARBA00012456"/>
    </source>
</evidence>
<feature type="non-terminal residue" evidence="27">
    <location>
        <position position="1"/>
    </location>
</feature>
<evidence type="ECO:0000256" key="25">
    <source>
        <dbReference type="ARBA" id="ARBA00083258"/>
    </source>
</evidence>
<dbReference type="InterPro" id="IPR057326">
    <property type="entry name" value="KR_dom"/>
</dbReference>
<evidence type="ECO:0000256" key="10">
    <source>
        <dbReference type="ARBA" id="ARBA00023098"/>
    </source>
</evidence>
<dbReference type="GO" id="GO:0005759">
    <property type="term" value="C:mitochondrial matrix"/>
    <property type="evidence" value="ECO:0007669"/>
    <property type="project" value="UniProtKB-SubCell"/>
</dbReference>
<sequence length="260" mass="27633">MLLWSFAVKMLGCLSGKIALVTGAGSGIGRAACIALYRDGATIIAADRNLNSAKATVELIAESKKDSIPMELNVMDSANIKKMFQEVKRHFSQPPSVIVNSAGITKDNFILKMDESDFDEVINVNLKGTFLMIQAAGQALVEANMGGSIVNLASIVGVRGNIGQGNYSASKAGVEALTKTTAKEFGKFGIRCNAVVPGFIESPMTETVPDKVKEMFRSQIPLARFGKPSGQQNCSNVKVAELIAFLASDKSSYINGTSVE</sequence>
<dbReference type="SUPFAM" id="SSF51735">
    <property type="entry name" value="NAD(P)-binding Rossmann-fold domains"/>
    <property type="match status" value="1"/>
</dbReference>
<proteinExistence type="inferred from homology"/>
<evidence type="ECO:0000256" key="19">
    <source>
        <dbReference type="ARBA" id="ARBA00066822"/>
    </source>
</evidence>
<feature type="domain" description="Ketoreductase" evidence="26">
    <location>
        <begin position="17"/>
        <end position="200"/>
    </location>
</feature>
<dbReference type="PRINTS" id="PR00080">
    <property type="entry name" value="SDRFAMILY"/>
</dbReference>
<keyword evidence="7" id="KW-0276">Fatty acid metabolism</keyword>
<evidence type="ECO:0000256" key="15">
    <source>
        <dbReference type="ARBA" id="ARBA00050232"/>
    </source>
</evidence>
<keyword evidence="12" id="KW-0275">Fatty acid biosynthesis</keyword>
<evidence type="ECO:0000256" key="20">
    <source>
        <dbReference type="ARBA" id="ARBA00070911"/>
    </source>
</evidence>
<dbReference type="EC" id="1.1.1.n12" evidence="4"/>
<reference evidence="27" key="1">
    <citation type="submission" date="2013-04" db="EMBL/GenBank/DDBJ databases">
        <authorList>
            <person name="Qu J."/>
            <person name="Murali S.C."/>
            <person name="Bandaranaike D."/>
            <person name="Bellair M."/>
            <person name="Blankenburg K."/>
            <person name="Chao H."/>
            <person name="Dinh H."/>
            <person name="Doddapaneni H."/>
            <person name="Downs B."/>
            <person name="Dugan-Rocha S."/>
            <person name="Elkadiri S."/>
            <person name="Gnanaolivu R.D."/>
            <person name="Hernandez B."/>
            <person name="Javaid M."/>
            <person name="Jayaseelan J.C."/>
            <person name="Lee S."/>
            <person name="Li M."/>
            <person name="Ming W."/>
            <person name="Munidasa M."/>
            <person name="Muniz J."/>
            <person name="Nguyen L."/>
            <person name="Ongeri F."/>
            <person name="Osuji N."/>
            <person name="Pu L.-L."/>
            <person name="Puazo M."/>
            <person name="Qu C."/>
            <person name="Quiroz J."/>
            <person name="Raj R."/>
            <person name="Weissenberger G."/>
            <person name="Xin Y."/>
            <person name="Zou X."/>
            <person name="Han Y."/>
            <person name="Richards S."/>
            <person name="Worley K."/>
            <person name="Muzny D."/>
            <person name="Gibbs R."/>
        </authorList>
    </citation>
    <scope>NUCLEOTIDE SEQUENCE</scope>
    <source>
        <strain evidence="27">Sampled in the wild</strain>
    </source>
</reference>
<evidence type="ECO:0000256" key="6">
    <source>
        <dbReference type="ARBA" id="ARBA00022553"/>
    </source>
</evidence>
<comment type="catalytic activity">
    <reaction evidence="17">
        <text>a (3R)-3-hydroxyacyl-CoA + NAD(+) = a 3-oxoacyl-CoA + NADH + H(+)</text>
        <dbReference type="Rhea" id="RHEA:32711"/>
        <dbReference type="ChEBI" id="CHEBI:15378"/>
        <dbReference type="ChEBI" id="CHEBI:57319"/>
        <dbReference type="ChEBI" id="CHEBI:57540"/>
        <dbReference type="ChEBI" id="CHEBI:57945"/>
        <dbReference type="ChEBI" id="CHEBI:90726"/>
        <dbReference type="EC" id="1.1.1.n12"/>
    </reaction>
    <physiologicalReaction direction="left-to-right" evidence="17">
        <dbReference type="Rhea" id="RHEA:32712"/>
    </physiologicalReaction>
</comment>
<comment type="similarity">
    <text evidence="3">Belongs to the short-chain dehydrogenases/reductases (SDR) family.</text>
</comment>
<dbReference type="InterPro" id="IPR020904">
    <property type="entry name" value="Sc_DH/Rdtase_CS"/>
</dbReference>
<keyword evidence="11" id="KW-0496">Mitochondrion</keyword>
<evidence type="ECO:0000256" key="3">
    <source>
        <dbReference type="ARBA" id="ARBA00006484"/>
    </source>
</evidence>
<protein>
    <recommendedName>
        <fullName evidence="20">(3R)-3-hydroxyacyl-CoA dehydrogenase</fullName>
        <ecNumber evidence="19">1.1.1.239</ecNumber>
        <ecNumber evidence="4">1.1.1.n12</ecNumber>
    </recommendedName>
    <alternativeName>
        <fullName evidence="22">17-beta-hydroxysteroid dehydrogenase 8</fullName>
    </alternativeName>
    <alternativeName>
        <fullName evidence="21">3-ketoacyl-[acyl-carrier-protein] reductase alpha subunit</fullName>
    </alternativeName>
    <alternativeName>
        <fullName evidence="24">3-oxoacyl-[acyl-carrier-protein] reductase</fullName>
    </alternativeName>
    <alternativeName>
        <fullName evidence="25">Estradiol 17-beta-dehydrogenase 8</fullName>
    </alternativeName>
    <alternativeName>
        <fullName evidence="23">Testosterone 17-beta-dehydrogenase 8</fullName>
    </alternativeName>
</protein>
<evidence type="ECO:0000313" key="28">
    <source>
        <dbReference type="Proteomes" id="UP000792457"/>
    </source>
</evidence>
<dbReference type="PROSITE" id="PS00061">
    <property type="entry name" value="ADH_SHORT"/>
    <property type="match status" value="1"/>
</dbReference>
<accession>A0A8K0KAH1</accession>
<reference evidence="27" key="2">
    <citation type="submission" date="2017-10" db="EMBL/GenBank/DDBJ databases">
        <title>Ladona fulva Genome sequencing and assembly.</title>
        <authorList>
            <person name="Murali S."/>
            <person name="Richards S."/>
            <person name="Bandaranaike D."/>
            <person name="Bellair M."/>
            <person name="Blankenburg K."/>
            <person name="Chao H."/>
            <person name="Dinh H."/>
            <person name="Doddapaneni H."/>
            <person name="Dugan-Rocha S."/>
            <person name="Elkadiri S."/>
            <person name="Gnanaolivu R."/>
            <person name="Hernandez B."/>
            <person name="Skinner E."/>
            <person name="Javaid M."/>
            <person name="Lee S."/>
            <person name="Li M."/>
            <person name="Ming W."/>
            <person name="Munidasa M."/>
            <person name="Muniz J."/>
            <person name="Nguyen L."/>
            <person name="Hughes D."/>
            <person name="Osuji N."/>
            <person name="Pu L.-L."/>
            <person name="Puazo M."/>
            <person name="Qu C."/>
            <person name="Quiroz J."/>
            <person name="Raj R."/>
            <person name="Weissenberger G."/>
            <person name="Xin Y."/>
            <person name="Zou X."/>
            <person name="Han Y."/>
            <person name="Worley K."/>
            <person name="Muzny D."/>
            <person name="Gibbs R."/>
        </authorList>
    </citation>
    <scope>NUCLEOTIDE SEQUENCE</scope>
    <source>
        <strain evidence="27">Sampled in the wild</strain>
    </source>
</reference>
<evidence type="ECO:0000313" key="27">
    <source>
        <dbReference type="EMBL" id="KAG8231392.1"/>
    </source>
</evidence>
<evidence type="ECO:0000256" key="18">
    <source>
        <dbReference type="ARBA" id="ARBA00065174"/>
    </source>
</evidence>
<comment type="catalytic activity">
    <reaction evidence="14">
        <text>17beta-estradiol + NAD(+) = estrone + NADH + H(+)</text>
        <dbReference type="Rhea" id="RHEA:24612"/>
        <dbReference type="ChEBI" id="CHEBI:15378"/>
        <dbReference type="ChEBI" id="CHEBI:16469"/>
        <dbReference type="ChEBI" id="CHEBI:17263"/>
        <dbReference type="ChEBI" id="CHEBI:57540"/>
        <dbReference type="ChEBI" id="CHEBI:57945"/>
        <dbReference type="EC" id="1.1.1.62"/>
    </reaction>
    <physiologicalReaction direction="left-to-right" evidence="14">
        <dbReference type="Rhea" id="RHEA:24613"/>
    </physiologicalReaction>
    <physiologicalReaction direction="right-to-left" evidence="14">
        <dbReference type="Rhea" id="RHEA:24614"/>
    </physiologicalReaction>
</comment>
<dbReference type="Gene3D" id="3.40.50.720">
    <property type="entry name" value="NAD(P)-binding Rossmann-like Domain"/>
    <property type="match status" value="1"/>
</dbReference>
<dbReference type="SMART" id="SM00822">
    <property type="entry name" value="PKS_KR"/>
    <property type="match status" value="1"/>
</dbReference>
<evidence type="ECO:0000256" key="21">
    <source>
        <dbReference type="ARBA" id="ARBA00077835"/>
    </source>
</evidence>
<comment type="catalytic activity">
    <reaction evidence="16">
        <text>17beta-hydroxy-5alpha-androstan-3-one + NAD(+) = 5alpha-androstan-3,17-dione + NADH + H(+)</text>
        <dbReference type="Rhea" id="RHEA:41992"/>
        <dbReference type="ChEBI" id="CHEBI:15378"/>
        <dbReference type="ChEBI" id="CHEBI:15994"/>
        <dbReference type="ChEBI" id="CHEBI:16330"/>
        <dbReference type="ChEBI" id="CHEBI:57540"/>
        <dbReference type="ChEBI" id="CHEBI:57945"/>
    </reaction>
    <physiologicalReaction direction="left-to-right" evidence="16">
        <dbReference type="Rhea" id="RHEA:41993"/>
    </physiologicalReaction>
</comment>
<keyword evidence="5" id="KW-0444">Lipid biosynthesis</keyword>
<dbReference type="PANTHER" id="PTHR42760:SF83">
    <property type="entry name" value="(3R)-3-HYDROXYACYL-COA DEHYDROGENASE"/>
    <property type="match status" value="1"/>
</dbReference>
<keyword evidence="8" id="KW-0560">Oxidoreductase</keyword>
<dbReference type="InterPro" id="IPR002347">
    <property type="entry name" value="SDR_fam"/>
</dbReference>
<evidence type="ECO:0000259" key="26">
    <source>
        <dbReference type="SMART" id="SM00822"/>
    </source>
</evidence>